<dbReference type="InterPro" id="IPR003819">
    <property type="entry name" value="TauD/TfdA-like"/>
</dbReference>
<dbReference type="PANTHER" id="PTHR43779:SF2">
    <property type="entry name" value="ALPHA-KETOGLUTARATE-DEPENDENT XANTHINE DIOXYGENASE XAN1"/>
    <property type="match status" value="1"/>
</dbReference>
<evidence type="ECO:0000313" key="9">
    <source>
        <dbReference type="Proteomes" id="UP001388673"/>
    </source>
</evidence>
<comment type="caution">
    <text evidence="8">The sequence shown here is derived from an EMBL/GenBank/DDBJ whole genome shotgun (WGS) entry which is preliminary data.</text>
</comment>
<accession>A0AAW0YTE2</accession>
<dbReference type="GO" id="GO:0051213">
    <property type="term" value="F:dioxygenase activity"/>
    <property type="evidence" value="ECO:0007669"/>
    <property type="project" value="UniProtKB-KW"/>
</dbReference>
<evidence type="ECO:0000256" key="4">
    <source>
        <dbReference type="ARBA" id="ARBA00022964"/>
    </source>
</evidence>
<keyword evidence="9" id="KW-1185">Reference proteome</keyword>
<dbReference type="Gene3D" id="3.60.130.10">
    <property type="entry name" value="Clavaminate synthase-like"/>
    <property type="match status" value="1"/>
</dbReference>
<dbReference type="GeneID" id="92184438"/>
<evidence type="ECO:0000259" key="7">
    <source>
        <dbReference type="Pfam" id="PF02668"/>
    </source>
</evidence>
<dbReference type="KEGG" id="kne:92184438"/>
<evidence type="ECO:0000256" key="5">
    <source>
        <dbReference type="ARBA" id="ARBA00023002"/>
    </source>
</evidence>
<evidence type="ECO:0000256" key="2">
    <source>
        <dbReference type="ARBA" id="ARBA00005896"/>
    </source>
</evidence>
<feature type="domain" description="TauD/TfdA-like" evidence="7">
    <location>
        <begin position="20"/>
        <end position="362"/>
    </location>
</feature>
<dbReference type="EMBL" id="JBCAWK010000015">
    <property type="protein sequence ID" value="KAK8843520.1"/>
    <property type="molecule type" value="Genomic_DNA"/>
</dbReference>
<protein>
    <recommendedName>
        <fullName evidence="7">TauD/TfdA-like domain-containing protein</fullName>
    </recommendedName>
</protein>
<dbReference type="GO" id="GO:0046872">
    <property type="term" value="F:metal ion binding"/>
    <property type="evidence" value="ECO:0007669"/>
    <property type="project" value="UniProtKB-KW"/>
</dbReference>
<comment type="similarity">
    <text evidence="2">Belongs to the TfdA dioxygenase family.</text>
</comment>
<evidence type="ECO:0000256" key="6">
    <source>
        <dbReference type="ARBA" id="ARBA00023004"/>
    </source>
</evidence>
<comment type="cofactor">
    <cofactor evidence="1">
        <name>Fe(2+)</name>
        <dbReference type="ChEBI" id="CHEBI:29033"/>
    </cofactor>
</comment>
<keyword evidence="4" id="KW-0223">Dioxygenase</keyword>
<evidence type="ECO:0000256" key="1">
    <source>
        <dbReference type="ARBA" id="ARBA00001954"/>
    </source>
</evidence>
<dbReference type="RefSeq" id="XP_066799468.1">
    <property type="nucleotide sequence ID" value="XM_066950253.1"/>
</dbReference>
<dbReference type="Proteomes" id="UP001388673">
    <property type="component" value="Unassembled WGS sequence"/>
</dbReference>
<evidence type="ECO:0000256" key="3">
    <source>
        <dbReference type="ARBA" id="ARBA00022723"/>
    </source>
</evidence>
<keyword evidence="5" id="KW-0560">Oxidoreductase</keyword>
<organism evidence="8 9">
    <name type="scientific">Kwoniella newhampshirensis</name>
    <dbReference type="NCBI Taxonomy" id="1651941"/>
    <lineage>
        <taxon>Eukaryota</taxon>
        <taxon>Fungi</taxon>
        <taxon>Dikarya</taxon>
        <taxon>Basidiomycota</taxon>
        <taxon>Agaricomycotina</taxon>
        <taxon>Tremellomycetes</taxon>
        <taxon>Tremellales</taxon>
        <taxon>Cryptococcaceae</taxon>
        <taxon>Kwoniella</taxon>
    </lineage>
</organism>
<dbReference type="PANTHER" id="PTHR43779">
    <property type="entry name" value="DIOXYGENASE RV0097-RELATED"/>
    <property type="match status" value="1"/>
</dbReference>
<evidence type="ECO:0000313" key="8">
    <source>
        <dbReference type="EMBL" id="KAK8843520.1"/>
    </source>
</evidence>
<dbReference type="AlphaFoldDB" id="A0AAW0YTE2"/>
<reference evidence="8 9" key="1">
    <citation type="journal article" date="2024" name="bioRxiv">
        <title>Comparative genomics of Cryptococcus and Kwoniella reveals pathogenesis evolution and contrasting karyotype dynamics via intercentromeric recombination or chromosome fusion.</title>
        <authorList>
            <person name="Coelho M.A."/>
            <person name="David-Palma M."/>
            <person name="Shea T."/>
            <person name="Bowers K."/>
            <person name="McGinley-Smith S."/>
            <person name="Mohammad A.W."/>
            <person name="Gnirke A."/>
            <person name="Yurkov A.M."/>
            <person name="Nowrousian M."/>
            <person name="Sun S."/>
            <person name="Cuomo C.A."/>
            <person name="Heitman J."/>
        </authorList>
    </citation>
    <scope>NUCLEOTIDE SEQUENCE [LARGE SCALE GENOMIC DNA]</scope>
    <source>
        <strain evidence="8 9">CBS 13917</strain>
    </source>
</reference>
<dbReference type="Pfam" id="PF02668">
    <property type="entry name" value="TauD"/>
    <property type="match status" value="1"/>
</dbReference>
<sequence>MVTRTPLHGGRGDIGCVLEGLDCNNLSDDEFQLVHDAVYRYKVVVIRGQSDLTPANQLALNKRFDPEATSYGHANNSQRRQGSILSKDGITIPSVPQVQVLGEGSLDTTAREWYRGLEGSVARHPTHQLFHRNHLSDADLAKGKTRFYRWHIDAALYDIGPPLVTTLLGVKNPKGPSQTVVYDDGSGDELVVPLGGTAFVSGAEALRALPEDLRELALHSSVTYAPHPYSFISEAKAHSTGLVCLSEGLEKPLTDLPPYEESKLLTLPLVWTNPVTGEKSLQVHGACVWRLNLKRSTDDNPIVVNDIAQVRTIIYSLMRPGISPSRVYAHAWQDGDLVVFDNRSVWHSVMGQNFGHRLMHQCNLASSKPIR</sequence>
<keyword evidence="3" id="KW-0479">Metal-binding</keyword>
<name>A0AAW0YTE2_9TREE</name>
<keyword evidence="6" id="KW-0408">Iron</keyword>
<dbReference type="InterPro" id="IPR051178">
    <property type="entry name" value="TfdA_dioxygenase"/>
</dbReference>
<proteinExistence type="inferred from homology"/>
<dbReference type="SUPFAM" id="SSF51197">
    <property type="entry name" value="Clavaminate synthase-like"/>
    <property type="match status" value="1"/>
</dbReference>
<gene>
    <name evidence="8" type="ORF">IAR55_007180</name>
</gene>
<dbReference type="InterPro" id="IPR042098">
    <property type="entry name" value="TauD-like_sf"/>
</dbReference>